<keyword evidence="1" id="KW-0853">WD repeat</keyword>
<evidence type="ECO:0000313" key="3">
    <source>
        <dbReference type="EMBL" id="KZV39623.1"/>
    </source>
</evidence>
<dbReference type="AlphaFoldDB" id="A0A2Z7BYB3"/>
<dbReference type="OrthoDB" id="6154712at2759"/>
<evidence type="ECO:0000256" key="1">
    <source>
        <dbReference type="PROSITE-ProRule" id="PRU00221"/>
    </source>
</evidence>
<gene>
    <name evidence="3" type="ORF">F511_02086</name>
</gene>
<dbReference type="Gene3D" id="2.130.10.10">
    <property type="entry name" value="YVTN repeat-like/Quinoprotein amine dehydrogenase"/>
    <property type="match status" value="4"/>
</dbReference>
<dbReference type="PROSITE" id="PS50082">
    <property type="entry name" value="WD_REPEATS_2"/>
    <property type="match status" value="2"/>
</dbReference>
<dbReference type="EMBL" id="KV000914">
    <property type="protein sequence ID" value="KZV39623.1"/>
    <property type="molecule type" value="Genomic_DNA"/>
</dbReference>
<feature type="region of interest" description="Disordered" evidence="2">
    <location>
        <begin position="893"/>
        <end position="935"/>
    </location>
</feature>
<feature type="repeat" description="WD" evidence="1">
    <location>
        <begin position="686"/>
        <end position="719"/>
    </location>
</feature>
<organism evidence="3 4">
    <name type="scientific">Dorcoceras hygrometricum</name>
    <dbReference type="NCBI Taxonomy" id="472368"/>
    <lineage>
        <taxon>Eukaryota</taxon>
        <taxon>Viridiplantae</taxon>
        <taxon>Streptophyta</taxon>
        <taxon>Embryophyta</taxon>
        <taxon>Tracheophyta</taxon>
        <taxon>Spermatophyta</taxon>
        <taxon>Magnoliopsida</taxon>
        <taxon>eudicotyledons</taxon>
        <taxon>Gunneridae</taxon>
        <taxon>Pentapetalae</taxon>
        <taxon>asterids</taxon>
        <taxon>lamiids</taxon>
        <taxon>Lamiales</taxon>
        <taxon>Gesneriaceae</taxon>
        <taxon>Didymocarpoideae</taxon>
        <taxon>Trichosporeae</taxon>
        <taxon>Loxocarpinae</taxon>
        <taxon>Dorcoceras</taxon>
    </lineage>
</organism>
<accession>A0A2Z7BYB3</accession>
<dbReference type="GO" id="GO:0016301">
    <property type="term" value="F:kinase activity"/>
    <property type="evidence" value="ECO:0007669"/>
    <property type="project" value="UniProtKB-KW"/>
</dbReference>
<dbReference type="PANTHER" id="PTHR45589:SF1">
    <property type="entry name" value="WD REPEAT DOMAIN 62, ISOFORM G"/>
    <property type="match status" value="1"/>
</dbReference>
<dbReference type="Pfam" id="PF00400">
    <property type="entry name" value="WD40"/>
    <property type="match status" value="5"/>
</dbReference>
<dbReference type="InterPro" id="IPR001680">
    <property type="entry name" value="WD40_rpt"/>
</dbReference>
<dbReference type="Proteomes" id="UP000250235">
    <property type="component" value="Unassembled WGS sequence"/>
</dbReference>
<evidence type="ECO:0000313" key="4">
    <source>
        <dbReference type="Proteomes" id="UP000250235"/>
    </source>
</evidence>
<name>A0A2Z7BYB3_9LAMI</name>
<feature type="repeat" description="WD" evidence="1">
    <location>
        <begin position="403"/>
        <end position="417"/>
    </location>
</feature>
<dbReference type="SMART" id="SM00320">
    <property type="entry name" value="WD40"/>
    <property type="match status" value="11"/>
</dbReference>
<dbReference type="InterPro" id="IPR052779">
    <property type="entry name" value="WDR62"/>
</dbReference>
<feature type="region of interest" description="Disordered" evidence="2">
    <location>
        <begin position="839"/>
        <end position="864"/>
    </location>
</feature>
<feature type="compositionally biased region" description="Low complexity" evidence="2">
    <location>
        <begin position="845"/>
        <end position="860"/>
    </location>
</feature>
<dbReference type="InterPro" id="IPR036322">
    <property type="entry name" value="WD40_repeat_dom_sf"/>
</dbReference>
<keyword evidence="3" id="KW-0418">Kinase</keyword>
<protein>
    <submittedName>
        <fullName evidence="3">Mitogen-activated protein kinase-binding protein 1</fullName>
    </submittedName>
</protein>
<dbReference type="SUPFAM" id="SSF50978">
    <property type="entry name" value="WD40 repeat-like"/>
    <property type="match status" value="2"/>
</dbReference>
<evidence type="ECO:0000256" key="2">
    <source>
        <dbReference type="SAM" id="MobiDB-lite"/>
    </source>
</evidence>
<sequence>MNVKRNRKSKKPHTPPNLLLEEVIGLTAKNGNGLAASVSSSKFAYIAGCVVVLYDLDSGAQSQLMVSNRKTKPLSCVALSCDASVVAAGERGHQPAVLIWDLKTLSLSCELKGHQYGVACISLSSDGKHLVSAGFPRDEYICLWNWQRKTLVTKVKESSLSSTVTSIAFSSDAKFLLTAGGNDLKYWKIGWSARSRASFKSVTLAMHKKLDFGHCKDGLFVAVASPCRSSQSSGNHIQAGELPFYVLTNKGTLCSIYPGSSTIKSVELQVEKCFALSTSYSFIACGCNNGVVKLFSRSLTYVCDLCYNEARRCNGSNVADCQSDVKEDEHPNWPTLPDAIALVIYDDRSLYVWDILDIHKPTRCCVLVSHSGCIWGIKNVPCENMHAPSLLCAAKGCSGGFSFATCSTDGTIRMWDLALQPALAESSSSVDTEDVSTGTTCLVNAGIFERDAVAFGAPSPVFRSMAVSSDGRHLAAGDSRGNLHVFNLYTYDYTFIQDAHDTEIISLSFNLESWKNNVPTEDSESRVCLASGARDGTVHLFDVHRNFNLIGSIDCHSSAVTAVKVASNGCKILSCGADGSLVLNNVVVRSKGYDIPFCQRIATSSTTYDMDVDSQMELALTVGQDKKIRAFNIQSGGLVKSFNQDQDFGDPVKITTDGSCSYFACSYSYGCICIYDYITGEMVARATGHGDLITGIIFLSDFKRLVSVAADGCIFVWRLPKLLTSKMLQRTNELFFQYSPENINQPMPRNWIESYRGNDYKLKSSNEETSANDNEKQNCEKLFFEESSSPSAAFRFSISRLPKWAHSKVGPQNLASSVETSSLKDSACHESVSLSRKSGKKFSGTLSTSSPETDSSSQGSPILPETLRYGMDARWLTVHTVCMGLLDSPESSDAKSVIVSGTSTDSTSRDQDKATTRVSKRRKLSPTKNGPFEMSKDLGTGCTDNIWPSEPYFCLTDDIHNMSESLQVTKAHTDAVTSVPYSQENDFFEASFGSLSAQTKTDKIKSSARRSSYLSRFLVRRDLLEGRKIFADKQARDAAYGYLIDTKEPSDFMALNPSQPLRHGFHMSESGEKANILDSGNRSLTKLRQTSNNPLTDSLETPASVTDSEIPLETNVIDIKEEKIDHGELELDEVETVSVCEKALHDLEFAAENALQSFSKLTNLKNGKEKLTGMKFLVCTGQAAARVPSIARKVEAIAKLLQPASNLSKYNLRSVLQPLFPSSRTYSSDFKHL</sequence>
<proteinExistence type="predicted"/>
<reference evidence="3 4" key="1">
    <citation type="journal article" date="2015" name="Proc. Natl. Acad. Sci. U.S.A.">
        <title>The resurrection genome of Boea hygrometrica: A blueprint for survival of dehydration.</title>
        <authorList>
            <person name="Xiao L."/>
            <person name="Yang G."/>
            <person name="Zhang L."/>
            <person name="Yang X."/>
            <person name="Zhao S."/>
            <person name="Ji Z."/>
            <person name="Zhou Q."/>
            <person name="Hu M."/>
            <person name="Wang Y."/>
            <person name="Chen M."/>
            <person name="Xu Y."/>
            <person name="Jin H."/>
            <person name="Xiao X."/>
            <person name="Hu G."/>
            <person name="Bao F."/>
            <person name="Hu Y."/>
            <person name="Wan P."/>
            <person name="Li L."/>
            <person name="Deng X."/>
            <person name="Kuang T."/>
            <person name="Xiang C."/>
            <person name="Zhu J.K."/>
            <person name="Oliver M.J."/>
            <person name="He Y."/>
        </authorList>
    </citation>
    <scope>NUCLEOTIDE SEQUENCE [LARGE SCALE GENOMIC DNA]</scope>
    <source>
        <strain evidence="4">cv. XS01</strain>
    </source>
</reference>
<keyword evidence="3" id="KW-0808">Transferase</keyword>
<dbReference type="InterPro" id="IPR015943">
    <property type="entry name" value="WD40/YVTN_repeat-like_dom_sf"/>
</dbReference>
<dbReference type="PANTHER" id="PTHR45589">
    <property type="entry name" value="WD REPEAT DOMAIN 62, ISOFORM G"/>
    <property type="match status" value="1"/>
</dbReference>
<keyword evidence="4" id="KW-1185">Reference proteome</keyword>